<name>A0ABN9B1I0_9NEOB</name>
<evidence type="ECO:0000313" key="1">
    <source>
        <dbReference type="EMBL" id="CAI9540516.1"/>
    </source>
</evidence>
<sequence>MSCQSSPGGRCSHLCVSKTWEKSHTFATHTTPLADH</sequence>
<proteinExistence type="predicted"/>
<protein>
    <submittedName>
        <fullName evidence="1">Uncharacterized protein</fullName>
    </submittedName>
</protein>
<evidence type="ECO:0000313" key="2">
    <source>
        <dbReference type="Proteomes" id="UP001162483"/>
    </source>
</evidence>
<feature type="non-terminal residue" evidence="1">
    <location>
        <position position="36"/>
    </location>
</feature>
<keyword evidence="2" id="KW-1185">Reference proteome</keyword>
<organism evidence="1 2">
    <name type="scientific">Staurois parvus</name>
    <dbReference type="NCBI Taxonomy" id="386267"/>
    <lineage>
        <taxon>Eukaryota</taxon>
        <taxon>Metazoa</taxon>
        <taxon>Chordata</taxon>
        <taxon>Craniata</taxon>
        <taxon>Vertebrata</taxon>
        <taxon>Euteleostomi</taxon>
        <taxon>Amphibia</taxon>
        <taxon>Batrachia</taxon>
        <taxon>Anura</taxon>
        <taxon>Neobatrachia</taxon>
        <taxon>Ranoidea</taxon>
        <taxon>Ranidae</taxon>
        <taxon>Staurois</taxon>
    </lineage>
</organism>
<dbReference type="EMBL" id="CATNWA010001540">
    <property type="protein sequence ID" value="CAI9540516.1"/>
    <property type="molecule type" value="Genomic_DNA"/>
</dbReference>
<accession>A0ABN9B1I0</accession>
<gene>
    <name evidence="1" type="ORF">SPARVUS_LOCUS1759838</name>
</gene>
<comment type="caution">
    <text evidence="1">The sequence shown here is derived from an EMBL/GenBank/DDBJ whole genome shotgun (WGS) entry which is preliminary data.</text>
</comment>
<reference evidence="1" key="1">
    <citation type="submission" date="2023-05" db="EMBL/GenBank/DDBJ databases">
        <authorList>
            <person name="Stuckert A."/>
        </authorList>
    </citation>
    <scope>NUCLEOTIDE SEQUENCE</scope>
</reference>
<dbReference type="Proteomes" id="UP001162483">
    <property type="component" value="Unassembled WGS sequence"/>
</dbReference>